<dbReference type="Gene3D" id="2.60.40.10">
    <property type="entry name" value="Immunoglobulins"/>
    <property type="match status" value="3"/>
</dbReference>
<name>A0A7J8CB14_MOLMO</name>
<feature type="signal peptide" evidence="15">
    <location>
        <begin position="1"/>
        <end position="16"/>
    </location>
</feature>
<evidence type="ECO:0000256" key="2">
    <source>
        <dbReference type="ARBA" id="ARBA00022692"/>
    </source>
</evidence>
<evidence type="ECO:0000256" key="4">
    <source>
        <dbReference type="ARBA" id="ARBA00022734"/>
    </source>
</evidence>
<keyword evidence="10" id="KW-0325">Glycoprotein</keyword>
<dbReference type="SMART" id="SM00408">
    <property type="entry name" value="IGc2"/>
    <property type="match status" value="1"/>
</dbReference>
<evidence type="ECO:0000313" key="17">
    <source>
        <dbReference type="EMBL" id="KAF6408021.1"/>
    </source>
</evidence>
<dbReference type="FunCoup" id="A0A7J8CB14">
    <property type="interactions" value="3"/>
</dbReference>
<dbReference type="InterPro" id="IPR007110">
    <property type="entry name" value="Ig-like_dom"/>
</dbReference>
<evidence type="ECO:0000256" key="6">
    <source>
        <dbReference type="ARBA" id="ARBA00022889"/>
    </source>
</evidence>
<dbReference type="FunFam" id="2.60.40.10:FF:000829">
    <property type="entry name" value="Sialic acid-binding Ig-like lectin 8"/>
    <property type="match status" value="1"/>
</dbReference>
<dbReference type="GO" id="GO:0007155">
    <property type="term" value="P:cell adhesion"/>
    <property type="evidence" value="ECO:0007669"/>
    <property type="project" value="UniProtKB-KW"/>
</dbReference>
<proteinExistence type="inferred from homology"/>
<evidence type="ECO:0000256" key="11">
    <source>
        <dbReference type="ARBA" id="ARBA00023319"/>
    </source>
</evidence>
<keyword evidence="3 15" id="KW-0732">Signal</keyword>
<feature type="region of interest" description="Disordered" evidence="13">
    <location>
        <begin position="535"/>
        <end position="563"/>
    </location>
</feature>
<evidence type="ECO:0000256" key="12">
    <source>
        <dbReference type="ARBA" id="ARBA00038361"/>
    </source>
</evidence>
<dbReference type="PANTHER" id="PTHR12035:SF125">
    <property type="entry name" value="SIALIC ACID-BINDING IG-LIKE LECTIN 5"/>
    <property type="match status" value="1"/>
</dbReference>
<dbReference type="InterPro" id="IPR003598">
    <property type="entry name" value="Ig_sub2"/>
</dbReference>
<keyword evidence="4 17" id="KW-0430">Lectin</keyword>
<keyword evidence="9" id="KW-1015">Disulfide bond</keyword>
<evidence type="ECO:0000256" key="1">
    <source>
        <dbReference type="ARBA" id="ARBA00004479"/>
    </source>
</evidence>
<evidence type="ECO:0000256" key="13">
    <source>
        <dbReference type="SAM" id="MobiDB-lite"/>
    </source>
</evidence>
<feature type="chain" id="PRO_5029624980" evidence="15">
    <location>
        <begin position="17"/>
        <end position="601"/>
    </location>
</feature>
<keyword evidence="7 14" id="KW-1133">Transmembrane helix</keyword>
<organism evidence="17 18">
    <name type="scientific">Molossus molossus</name>
    <name type="common">Pallas' mastiff bat</name>
    <name type="synonym">Vespertilio molossus</name>
    <dbReference type="NCBI Taxonomy" id="27622"/>
    <lineage>
        <taxon>Eukaryota</taxon>
        <taxon>Metazoa</taxon>
        <taxon>Chordata</taxon>
        <taxon>Craniata</taxon>
        <taxon>Vertebrata</taxon>
        <taxon>Euteleostomi</taxon>
        <taxon>Mammalia</taxon>
        <taxon>Eutheria</taxon>
        <taxon>Laurasiatheria</taxon>
        <taxon>Chiroptera</taxon>
        <taxon>Yangochiroptera</taxon>
        <taxon>Molossidae</taxon>
        <taxon>Molossus</taxon>
    </lineage>
</organism>
<evidence type="ECO:0000256" key="7">
    <source>
        <dbReference type="ARBA" id="ARBA00022989"/>
    </source>
</evidence>
<dbReference type="InterPro" id="IPR051036">
    <property type="entry name" value="SIGLEC"/>
</dbReference>
<comment type="subcellular location">
    <subcellularLocation>
        <location evidence="1">Membrane</location>
        <topology evidence="1">Single-pass type I membrane protein</topology>
    </subcellularLocation>
</comment>
<dbReference type="GO" id="GO:0033691">
    <property type="term" value="F:sialic acid binding"/>
    <property type="evidence" value="ECO:0007669"/>
    <property type="project" value="TreeGrafter"/>
</dbReference>
<dbReference type="InterPro" id="IPR036179">
    <property type="entry name" value="Ig-like_dom_sf"/>
</dbReference>
<dbReference type="EMBL" id="JACASF010000021">
    <property type="protein sequence ID" value="KAF6408021.1"/>
    <property type="molecule type" value="Genomic_DNA"/>
</dbReference>
<dbReference type="PANTHER" id="PTHR12035">
    <property type="entry name" value="SIALIC ACID BINDING IMMUNOGLOBULIN-LIKE LECTIN"/>
    <property type="match status" value="1"/>
</dbReference>
<evidence type="ECO:0000256" key="8">
    <source>
        <dbReference type="ARBA" id="ARBA00023136"/>
    </source>
</evidence>
<dbReference type="PROSITE" id="PS50835">
    <property type="entry name" value="IG_LIKE"/>
    <property type="match status" value="3"/>
</dbReference>
<feature type="transmembrane region" description="Helical" evidence="14">
    <location>
        <begin position="485"/>
        <end position="511"/>
    </location>
</feature>
<dbReference type="InParanoid" id="A0A7J8CB14"/>
<sequence length="601" mass="65316">MVPLLLLPLLWGGSLQQLRVQESVTVQEGLCVHVPCSFPYPWSSWSYSGKLYTYWYRKGDHVYYDDLVATNNRNIQVNTETRNRFLLADPSFNNCSLRIRDARMRDAGTYFFRVEKGSQGKYSYQNMLTLQVTGKAGAQGRMPTRGTRLRAETRHWDTLCPGPEAPVSLRVTLWVPLLWSPDISLSSALTEKPNIHIPEPLESGRPTQLTCSLPGSCEGGQPLTFSWAGAAVDSRNLQNSSSWMPTFTPRPQDHGTNLTCQVKLQGSSVTTQRTIQLNVSYAPQNLTIDIAFRNGTALKILQNTSLPIPEGEALRLLCVAESNPPAQLSWVRGSPALNATPVSSTAMLELPRGLGTAEEGEFTCQAQHPLGSRSLSLSLLVFYPPQLLGPSCSWEDQGLLCSCSSRAQPAPSVRWRLGEGLLEGNHSNASYTVTSRSAGPWANSSLSLSGELSTGLRISCEARNVHGAPSAAVLLLPGKSVSAGVVSAALGGAGAMALVSLCLCLIFFCIVKARRKPAAGRPQVRNKEDVVMGTVTWGPQKNPRPDRPPHQAPPAEGAPLSGEPQELHYANLAFHGFKLREPQDQGATSTSEYTEIKKTSN</sequence>
<dbReference type="GO" id="GO:0005886">
    <property type="term" value="C:plasma membrane"/>
    <property type="evidence" value="ECO:0007669"/>
    <property type="project" value="TreeGrafter"/>
</dbReference>
<reference evidence="17 18" key="1">
    <citation type="journal article" date="2020" name="Nature">
        <title>Six reference-quality genomes reveal evolution of bat adaptations.</title>
        <authorList>
            <person name="Jebb D."/>
            <person name="Huang Z."/>
            <person name="Pippel M."/>
            <person name="Hughes G.M."/>
            <person name="Lavrichenko K."/>
            <person name="Devanna P."/>
            <person name="Winkler S."/>
            <person name="Jermiin L.S."/>
            <person name="Skirmuntt E.C."/>
            <person name="Katzourakis A."/>
            <person name="Burkitt-Gray L."/>
            <person name="Ray D.A."/>
            <person name="Sullivan K.A.M."/>
            <person name="Roscito J.G."/>
            <person name="Kirilenko B.M."/>
            <person name="Davalos L.M."/>
            <person name="Corthals A.P."/>
            <person name="Power M.L."/>
            <person name="Jones G."/>
            <person name="Ransome R.D."/>
            <person name="Dechmann D.K.N."/>
            <person name="Locatelli A.G."/>
            <person name="Puechmaille S.J."/>
            <person name="Fedrigo O."/>
            <person name="Jarvis E.D."/>
            <person name="Hiller M."/>
            <person name="Vernes S.C."/>
            <person name="Myers E.W."/>
            <person name="Teeling E.C."/>
        </authorList>
    </citation>
    <scope>NUCLEOTIDE SEQUENCE [LARGE SCALE GENOMIC DNA]</scope>
    <source>
        <strain evidence="17">MMolMol1</strain>
        <tissue evidence="17">Muscle</tissue>
    </source>
</reference>
<evidence type="ECO:0000256" key="10">
    <source>
        <dbReference type="ARBA" id="ARBA00023180"/>
    </source>
</evidence>
<keyword evidence="11" id="KW-0393">Immunoglobulin domain</keyword>
<evidence type="ECO:0000256" key="5">
    <source>
        <dbReference type="ARBA" id="ARBA00022737"/>
    </source>
</evidence>
<evidence type="ECO:0000256" key="3">
    <source>
        <dbReference type="ARBA" id="ARBA00022729"/>
    </source>
</evidence>
<dbReference type="InterPro" id="IPR013106">
    <property type="entry name" value="Ig_V-set"/>
</dbReference>
<dbReference type="InterPro" id="IPR003006">
    <property type="entry name" value="Ig/MHC_CS"/>
</dbReference>
<evidence type="ECO:0000256" key="14">
    <source>
        <dbReference type="SAM" id="Phobius"/>
    </source>
</evidence>
<comment type="similarity">
    <text evidence="12">Belongs to the immunoglobulin superfamily. SIGLEC (sialic acid binding Ig-like lectin) family.</text>
</comment>
<dbReference type="InterPro" id="IPR003599">
    <property type="entry name" value="Ig_sub"/>
</dbReference>
<keyword evidence="8 14" id="KW-0472">Membrane</keyword>
<dbReference type="Pfam" id="PF07686">
    <property type="entry name" value="V-set"/>
    <property type="match status" value="1"/>
</dbReference>
<dbReference type="SMART" id="SM00409">
    <property type="entry name" value="IG"/>
    <property type="match status" value="3"/>
</dbReference>
<protein>
    <submittedName>
        <fullName evidence="17">Sialic acid binding Ig like lectin 5</fullName>
    </submittedName>
</protein>
<feature type="domain" description="Ig-like" evidence="16">
    <location>
        <begin position="181"/>
        <end position="276"/>
    </location>
</feature>
<evidence type="ECO:0000259" key="16">
    <source>
        <dbReference type="PROSITE" id="PS50835"/>
    </source>
</evidence>
<evidence type="ECO:0000256" key="15">
    <source>
        <dbReference type="SAM" id="SignalP"/>
    </source>
</evidence>
<feature type="domain" description="Ig-like" evidence="16">
    <location>
        <begin position="283"/>
        <end position="376"/>
    </location>
</feature>
<dbReference type="OrthoDB" id="10012075at2759"/>
<evidence type="ECO:0000313" key="18">
    <source>
        <dbReference type="Proteomes" id="UP000550707"/>
    </source>
</evidence>
<dbReference type="GO" id="GO:0030246">
    <property type="term" value="F:carbohydrate binding"/>
    <property type="evidence" value="ECO:0007669"/>
    <property type="project" value="UniProtKB-KW"/>
</dbReference>
<feature type="domain" description="Ig-like" evidence="16">
    <location>
        <begin position="3"/>
        <end position="129"/>
    </location>
</feature>
<gene>
    <name evidence="17" type="ORF">HJG59_016520</name>
</gene>
<dbReference type="SUPFAM" id="SSF48726">
    <property type="entry name" value="Immunoglobulin"/>
    <property type="match status" value="4"/>
</dbReference>
<comment type="caution">
    <text evidence="17">The sequence shown here is derived from an EMBL/GenBank/DDBJ whole genome shotgun (WGS) entry which is preliminary data.</text>
</comment>
<keyword evidence="6" id="KW-0130">Cell adhesion</keyword>
<dbReference type="PROSITE" id="PS00290">
    <property type="entry name" value="IG_MHC"/>
    <property type="match status" value="1"/>
</dbReference>
<keyword evidence="5" id="KW-0677">Repeat</keyword>
<dbReference type="Proteomes" id="UP000550707">
    <property type="component" value="Unassembled WGS sequence"/>
</dbReference>
<keyword evidence="2 14" id="KW-0812">Transmembrane</keyword>
<evidence type="ECO:0000256" key="9">
    <source>
        <dbReference type="ARBA" id="ARBA00023157"/>
    </source>
</evidence>
<feature type="region of interest" description="Disordered" evidence="13">
    <location>
        <begin position="580"/>
        <end position="601"/>
    </location>
</feature>
<dbReference type="AlphaFoldDB" id="A0A7J8CB14"/>
<dbReference type="InterPro" id="IPR013783">
    <property type="entry name" value="Ig-like_fold"/>
</dbReference>
<accession>A0A7J8CB14</accession>
<keyword evidence="18" id="KW-1185">Reference proteome</keyword>